<evidence type="ECO:0000259" key="12">
    <source>
        <dbReference type="Pfam" id="PF16911"/>
    </source>
</evidence>
<comment type="catalytic activity">
    <reaction evidence="2">
        <text>2 a mycocerosyl-[mycocerosic acid synthase] + a phenolphthiocerol = a dimycocerosyl phenolphthiocerol + 2 holo-[mycocerosic acid synthase].</text>
        <dbReference type="EC" id="2.3.1.282"/>
    </reaction>
</comment>
<name>A0A7M4BCE5_STRPT</name>
<organism evidence="13">
    <name type="scientific">Streptomyces platensis</name>
    <dbReference type="NCBI Taxonomy" id="58346"/>
    <lineage>
        <taxon>Bacteria</taxon>
        <taxon>Bacillati</taxon>
        <taxon>Actinomycetota</taxon>
        <taxon>Actinomycetes</taxon>
        <taxon>Kitasatosporales</taxon>
        <taxon>Streptomycetaceae</taxon>
        <taxon>Streptomyces</taxon>
    </lineage>
</organism>
<evidence type="ECO:0000256" key="2">
    <source>
        <dbReference type="ARBA" id="ARBA00000625"/>
    </source>
</evidence>
<dbReference type="EMBL" id="MN974405">
    <property type="protein sequence ID" value="QOD95003.1"/>
    <property type="molecule type" value="Genomic_DNA"/>
</dbReference>
<evidence type="ECO:0000256" key="7">
    <source>
        <dbReference type="ARBA" id="ARBA00022679"/>
    </source>
</evidence>
<feature type="domain" description="Phthiocerol/phthiodiolone dimycocerosyl transferase C-terminal" evidence="12">
    <location>
        <begin position="193"/>
        <end position="381"/>
    </location>
</feature>
<dbReference type="Pfam" id="PF16911">
    <property type="entry name" value="PapA_C"/>
    <property type="match status" value="1"/>
</dbReference>
<comment type="catalytic activity">
    <reaction evidence="3">
        <text>2 a mycocerosyl-[mycocerosic acid synthase] + a phthiodiolone = a dimycocerosyl phthiodiolone + 2 holo-[mycocerosic acid synthase].</text>
        <dbReference type="EC" id="2.3.1.282"/>
    </reaction>
</comment>
<evidence type="ECO:0000256" key="4">
    <source>
        <dbReference type="ARBA" id="ARBA00006558"/>
    </source>
</evidence>
<evidence type="ECO:0000256" key="9">
    <source>
        <dbReference type="ARBA" id="ARBA00030465"/>
    </source>
</evidence>
<dbReference type="InterPro" id="IPR031641">
    <property type="entry name" value="PapA_C"/>
</dbReference>
<dbReference type="EC" id="2.3.1.282" evidence="5"/>
<accession>A0A7M4BCE5</accession>
<evidence type="ECO:0000256" key="11">
    <source>
        <dbReference type="ARBA" id="ARBA00033407"/>
    </source>
</evidence>
<evidence type="ECO:0000256" key="10">
    <source>
        <dbReference type="ARBA" id="ARBA00032317"/>
    </source>
</evidence>
<evidence type="ECO:0000256" key="5">
    <source>
        <dbReference type="ARBA" id="ARBA00012866"/>
    </source>
</evidence>
<proteinExistence type="inferred from homology"/>
<dbReference type="AlphaFoldDB" id="A0A7M4BCE5"/>
<evidence type="ECO:0000313" key="13">
    <source>
        <dbReference type="EMBL" id="QOD95003.1"/>
    </source>
</evidence>
<dbReference type="Gene3D" id="3.30.559.30">
    <property type="entry name" value="Nonribosomal peptide synthetase, condensation domain"/>
    <property type="match status" value="1"/>
</dbReference>
<dbReference type="InterPro" id="IPR052058">
    <property type="entry name" value="Alcohol_O-acetyltransferase"/>
</dbReference>
<evidence type="ECO:0000256" key="3">
    <source>
        <dbReference type="ARBA" id="ARBA00001907"/>
    </source>
</evidence>
<keyword evidence="8" id="KW-0012">Acyltransferase</keyword>
<dbReference type="SUPFAM" id="SSF52777">
    <property type="entry name" value="CoA-dependent acyltransferases"/>
    <property type="match status" value="2"/>
</dbReference>
<evidence type="ECO:0000256" key="6">
    <source>
        <dbReference type="ARBA" id="ARBA00013449"/>
    </source>
</evidence>
<gene>
    <name evidence="13" type="primary">pldC</name>
</gene>
<dbReference type="PANTHER" id="PTHR28037">
    <property type="entry name" value="ALCOHOL O-ACETYLTRANSFERASE 1-RELATED"/>
    <property type="match status" value="1"/>
</dbReference>
<dbReference type="Gene3D" id="3.30.559.10">
    <property type="entry name" value="Chloramphenicol acetyltransferase-like domain"/>
    <property type="match status" value="1"/>
</dbReference>
<evidence type="ECO:0000256" key="1">
    <source>
        <dbReference type="ARBA" id="ARBA00000026"/>
    </source>
</evidence>
<comment type="similarity">
    <text evidence="4">Belongs to the acyltransferase PapA5 family.</text>
</comment>
<reference evidence="13" key="1">
    <citation type="journal article" date="2020" name="Chem. Sci.">
        <title>Production of novel pladienolide analogues through native expression of a pathway-specific activator.</title>
        <authorList>
            <person name="Booth T.J."/>
            <person name="Kalaitzis J.A."/>
            <person name="Vuong D."/>
            <person name="Crombie A."/>
            <person name="Lacey E."/>
            <person name="Piggott A.M."/>
            <person name="Wilkinson B."/>
        </authorList>
    </citation>
    <scope>NUCLEOTIDE SEQUENCE</scope>
    <source>
        <strain evidence="13">M5455</strain>
    </source>
</reference>
<protein>
    <recommendedName>
        <fullName evidence="6">Phthiocerol/phthiodiolone dimycocerosyl transferase</fullName>
        <ecNumber evidence="5">2.3.1.282</ecNumber>
    </recommendedName>
    <alternativeName>
        <fullName evidence="11">Acyltransferase PapA5</fullName>
    </alternativeName>
    <alternativeName>
        <fullName evidence="9">Phthiocerol/phthiodiolone O-acyltransferase</fullName>
    </alternativeName>
    <alternativeName>
        <fullName evidence="10">Polyketide synthase-associated protein A5</fullName>
    </alternativeName>
</protein>
<dbReference type="PANTHER" id="PTHR28037:SF1">
    <property type="entry name" value="ALCOHOL O-ACETYLTRANSFERASE 1-RELATED"/>
    <property type="match status" value="1"/>
</dbReference>
<evidence type="ECO:0000256" key="8">
    <source>
        <dbReference type="ARBA" id="ARBA00023315"/>
    </source>
</evidence>
<comment type="catalytic activity">
    <reaction evidence="1">
        <text>2 a mycocerosyl-[mycocerosic acid synthase] + a phthiocerol = a dimycocerosyl phthiocerol + 2 holo-[mycocerosic acid synthase].</text>
        <dbReference type="EC" id="2.3.1.282"/>
    </reaction>
</comment>
<dbReference type="InterPro" id="IPR023213">
    <property type="entry name" value="CAT-like_dom_sf"/>
</dbReference>
<dbReference type="GO" id="GO:0016746">
    <property type="term" value="F:acyltransferase activity"/>
    <property type="evidence" value="ECO:0007669"/>
    <property type="project" value="UniProtKB-KW"/>
</dbReference>
<sequence length="407" mass="43922">MLSGPGLTRIMALCTVRGDTNEQLLQRAFASSVAAHPSLRSRISPDGTELVLHPLDDGPPELVVRRAGSWDLDREMRSRLDRCGPLVRATLLRGAAEDTFILHVDHRICDGRSVVALLSAVWRTYAALGEGPMASSAHVADSYPAPIETRLGHHPEADVLAYAARRAEQAKRLPPVLLPYLGDPGVEAPEQGEIHVRTLRLTSDETTRLAGSARAAGISVQGLVAAALLIAVRRALEATDAPLSLALASPVDFRHRVTPPLAEETLVLAAASFYDIVEVSPRADVRTLGRLVYDRLRAGVERGDPEREILAVRHFFENPALLAASLVLTNLGRVADLVAPPGLELGGLRWIPVPENWSPEQGRGPLVVSAITVEGRLALEVPYSPSCFGHRQIAEVVESTRRILMSA</sequence>
<keyword evidence="7" id="KW-0808">Transferase</keyword>